<evidence type="ECO:0000256" key="1">
    <source>
        <dbReference type="SAM" id="SignalP"/>
    </source>
</evidence>
<sequence length="253" mass="25984">MLRKLTAAAFAMALSATASATMIDGISFDEGDLFESTGTVVQELDTITGSFTAYGKFDTELATSEFQCASCDLTFVISGFVFEESLSVTGTLPLQIPSVNAYSGGTIEIYNQAAGTFDITDGTTAIGDASELWLSLAGFEVAANLLAPLPFFDPTLMASFVGQVNALGLPSGAGYLEVVGGAAGEVFDTNTLFGGADMAFNSSFILSQQNGASIVSLGSADIAANSIPEPASVALMGLGLLGFVGVARRRKVK</sequence>
<accession>A0A8J2U7G8</accession>
<feature type="domain" description="Ice-binding protein C-terminal" evidence="2">
    <location>
        <begin position="226"/>
        <end position="249"/>
    </location>
</feature>
<dbReference type="Proteomes" id="UP000619743">
    <property type="component" value="Unassembled WGS sequence"/>
</dbReference>
<proteinExistence type="predicted"/>
<evidence type="ECO:0000313" key="3">
    <source>
        <dbReference type="EMBL" id="GGA84117.1"/>
    </source>
</evidence>
<dbReference type="Pfam" id="PF07589">
    <property type="entry name" value="PEP-CTERM"/>
    <property type="match status" value="1"/>
</dbReference>
<dbReference type="OrthoDB" id="5959021at2"/>
<feature type="chain" id="PRO_5035298458" description="Ice-binding protein C-terminal domain-containing protein" evidence="1">
    <location>
        <begin position="21"/>
        <end position="253"/>
    </location>
</feature>
<organism evidence="3 4">
    <name type="scientific">Neiella marina</name>
    <dbReference type="NCBI Taxonomy" id="508461"/>
    <lineage>
        <taxon>Bacteria</taxon>
        <taxon>Pseudomonadati</taxon>
        <taxon>Pseudomonadota</taxon>
        <taxon>Gammaproteobacteria</taxon>
        <taxon>Alteromonadales</taxon>
        <taxon>Echinimonadaceae</taxon>
        <taxon>Neiella</taxon>
    </lineage>
</organism>
<name>A0A8J2U7G8_9GAMM</name>
<keyword evidence="1" id="KW-0732">Signal</keyword>
<feature type="signal peptide" evidence="1">
    <location>
        <begin position="1"/>
        <end position="20"/>
    </location>
</feature>
<gene>
    <name evidence="3" type="ORF">GCM10011369_27660</name>
</gene>
<dbReference type="EMBL" id="BMDX01000016">
    <property type="protein sequence ID" value="GGA84117.1"/>
    <property type="molecule type" value="Genomic_DNA"/>
</dbReference>
<evidence type="ECO:0000259" key="2">
    <source>
        <dbReference type="Pfam" id="PF07589"/>
    </source>
</evidence>
<dbReference type="AlphaFoldDB" id="A0A8J2U7G8"/>
<evidence type="ECO:0000313" key="4">
    <source>
        <dbReference type="Proteomes" id="UP000619743"/>
    </source>
</evidence>
<reference evidence="4" key="1">
    <citation type="journal article" date="2019" name="Int. J. Syst. Evol. Microbiol.">
        <title>The Global Catalogue of Microorganisms (GCM) 10K type strain sequencing project: providing services to taxonomists for standard genome sequencing and annotation.</title>
        <authorList>
            <consortium name="The Broad Institute Genomics Platform"/>
            <consortium name="The Broad Institute Genome Sequencing Center for Infectious Disease"/>
            <person name="Wu L."/>
            <person name="Ma J."/>
        </authorList>
    </citation>
    <scope>NUCLEOTIDE SEQUENCE [LARGE SCALE GENOMIC DNA]</scope>
    <source>
        <strain evidence="4">CGMCC 1.10130</strain>
    </source>
</reference>
<protein>
    <recommendedName>
        <fullName evidence="2">Ice-binding protein C-terminal domain-containing protein</fullName>
    </recommendedName>
</protein>
<dbReference type="InterPro" id="IPR013424">
    <property type="entry name" value="Ice-binding_C"/>
</dbReference>
<comment type="caution">
    <text evidence="3">The sequence shown here is derived from an EMBL/GenBank/DDBJ whole genome shotgun (WGS) entry which is preliminary data.</text>
</comment>
<dbReference type="NCBIfam" id="TIGR02595">
    <property type="entry name" value="PEP_CTERM"/>
    <property type="match status" value="1"/>
</dbReference>
<dbReference type="RefSeq" id="WP_087506674.1">
    <property type="nucleotide sequence ID" value="NZ_BMDX01000016.1"/>
</dbReference>
<keyword evidence="4" id="KW-1185">Reference proteome</keyword>